<comment type="caution">
    <text evidence="1">The sequence shown here is derived from an EMBL/GenBank/DDBJ whole genome shotgun (WGS) entry which is preliminary data.</text>
</comment>
<feature type="non-terminal residue" evidence="1">
    <location>
        <position position="1"/>
    </location>
</feature>
<keyword evidence="2" id="KW-1185">Reference proteome</keyword>
<sequence length="227" mass="26217">EYAMLSHRWEDEEPVYKDIKSDIYSMKEPTGIKKLQSFCRTAEALGYQWAWSDTCCIDKKSSADLEESIASMFLWYRNSAITIVYLSDVASSSPNALRRSLWFTRGWTLQELLAPRVVQFYKADWTPFIEGQCFDHKSIDSILDILENATGVDRKFILNFNPGVDNARARLRWAYNRKTAKEEDIAYSLMGIFDIQIPVVYGEKAKAFGRLLMEIVGRSGDVTLFDW</sequence>
<protein>
    <submittedName>
        <fullName evidence="1">Uncharacterized protein</fullName>
    </submittedName>
</protein>
<gene>
    <name evidence="1" type="ORF">BV22DRAFT_998078</name>
</gene>
<name>A0ACB8B7H8_9AGAM</name>
<evidence type="ECO:0000313" key="1">
    <source>
        <dbReference type="EMBL" id="KAH7921214.1"/>
    </source>
</evidence>
<evidence type="ECO:0000313" key="2">
    <source>
        <dbReference type="Proteomes" id="UP000790709"/>
    </source>
</evidence>
<dbReference type="Proteomes" id="UP000790709">
    <property type="component" value="Unassembled WGS sequence"/>
</dbReference>
<feature type="non-terminal residue" evidence="1">
    <location>
        <position position="227"/>
    </location>
</feature>
<organism evidence="1 2">
    <name type="scientific">Leucogyrophana mollusca</name>
    <dbReference type="NCBI Taxonomy" id="85980"/>
    <lineage>
        <taxon>Eukaryota</taxon>
        <taxon>Fungi</taxon>
        <taxon>Dikarya</taxon>
        <taxon>Basidiomycota</taxon>
        <taxon>Agaricomycotina</taxon>
        <taxon>Agaricomycetes</taxon>
        <taxon>Agaricomycetidae</taxon>
        <taxon>Boletales</taxon>
        <taxon>Boletales incertae sedis</taxon>
        <taxon>Leucogyrophana</taxon>
    </lineage>
</organism>
<dbReference type="EMBL" id="MU266537">
    <property type="protein sequence ID" value="KAH7921214.1"/>
    <property type="molecule type" value="Genomic_DNA"/>
</dbReference>
<accession>A0ACB8B7H8</accession>
<reference evidence="1" key="1">
    <citation type="journal article" date="2021" name="New Phytol.">
        <title>Evolutionary innovations through gain and loss of genes in the ectomycorrhizal Boletales.</title>
        <authorList>
            <person name="Wu G."/>
            <person name="Miyauchi S."/>
            <person name="Morin E."/>
            <person name="Kuo A."/>
            <person name="Drula E."/>
            <person name="Varga T."/>
            <person name="Kohler A."/>
            <person name="Feng B."/>
            <person name="Cao Y."/>
            <person name="Lipzen A."/>
            <person name="Daum C."/>
            <person name="Hundley H."/>
            <person name="Pangilinan J."/>
            <person name="Johnson J."/>
            <person name="Barry K."/>
            <person name="LaButti K."/>
            <person name="Ng V."/>
            <person name="Ahrendt S."/>
            <person name="Min B."/>
            <person name="Choi I.G."/>
            <person name="Park H."/>
            <person name="Plett J.M."/>
            <person name="Magnuson J."/>
            <person name="Spatafora J.W."/>
            <person name="Nagy L.G."/>
            <person name="Henrissat B."/>
            <person name="Grigoriev I.V."/>
            <person name="Yang Z.L."/>
            <person name="Xu J."/>
            <person name="Martin F.M."/>
        </authorList>
    </citation>
    <scope>NUCLEOTIDE SEQUENCE</scope>
    <source>
        <strain evidence="1">KUC20120723A-06</strain>
    </source>
</reference>
<proteinExistence type="predicted"/>